<gene>
    <name evidence="3" type="ORF">D4T97_017515</name>
</gene>
<reference evidence="3" key="1">
    <citation type="submission" date="2018-12" db="EMBL/GenBank/DDBJ databases">
        <authorList>
            <person name="Sun L."/>
            <person name="Chen Z."/>
        </authorList>
    </citation>
    <scope>NUCLEOTIDE SEQUENCE [LARGE SCALE GENOMIC DNA]</scope>
    <source>
        <strain evidence="3">3-2-2</strain>
    </source>
</reference>
<dbReference type="Pfam" id="PF01425">
    <property type="entry name" value="Amidase"/>
    <property type="match status" value="1"/>
</dbReference>
<dbReference type="Proteomes" id="UP000287156">
    <property type="component" value="Unassembled WGS sequence"/>
</dbReference>
<evidence type="ECO:0000256" key="1">
    <source>
        <dbReference type="ARBA" id="ARBA00009199"/>
    </source>
</evidence>
<dbReference type="AlphaFoldDB" id="A0A429XV48"/>
<dbReference type="EMBL" id="QYTV02000010">
    <property type="protein sequence ID" value="RST72059.1"/>
    <property type="molecule type" value="Genomic_DNA"/>
</dbReference>
<proteinExistence type="inferred from homology"/>
<dbReference type="InterPro" id="IPR023631">
    <property type="entry name" value="Amidase_dom"/>
</dbReference>
<evidence type="ECO:0000313" key="4">
    <source>
        <dbReference type="Proteomes" id="UP000287156"/>
    </source>
</evidence>
<dbReference type="InterPro" id="IPR036928">
    <property type="entry name" value="AS_sf"/>
</dbReference>
<comment type="similarity">
    <text evidence="1">Belongs to the amidase family.</text>
</comment>
<dbReference type="PANTHER" id="PTHR11895">
    <property type="entry name" value="TRANSAMIDASE"/>
    <property type="match status" value="1"/>
</dbReference>
<dbReference type="SUPFAM" id="SSF75304">
    <property type="entry name" value="Amidase signature (AS) enzymes"/>
    <property type="match status" value="1"/>
</dbReference>
<dbReference type="OrthoDB" id="9811471at2"/>
<dbReference type="Gene3D" id="3.90.1300.10">
    <property type="entry name" value="Amidase signature (AS) domain"/>
    <property type="match status" value="1"/>
</dbReference>
<accession>A0A429XV48</accession>
<organism evidence="3 4">
    <name type="scientific">Siminovitchia acidinfaciens</name>
    <dbReference type="NCBI Taxonomy" id="2321395"/>
    <lineage>
        <taxon>Bacteria</taxon>
        <taxon>Bacillati</taxon>
        <taxon>Bacillota</taxon>
        <taxon>Bacilli</taxon>
        <taxon>Bacillales</taxon>
        <taxon>Bacillaceae</taxon>
        <taxon>Siminovitchia</taxon>
    </lineage>
</organism>
<sequence>MQKLSTTQQLRNNVLENDLISIAAMIKAKELSPKELIKETILNIEKTNPQINAYITILEEDMLKQAYAAEEEIMKGSYRGLLHGIPVGIKDLIFTKGVRTTMGSRLFKDFVPDRNADAVNRLIDAGAIITGKLNTHELAFGTTGDQSYFGAVKNPYDHEKITGGSSSGSAAAVAAHMCLAAIGTDTGGSIRIPASFCNVVGMKPTYGRVSKEGVQPLAPSLDHVGPITKNVKDNMLIFKALLGEDLNQPFEQLFAGLDGNLKGTRIGLPKGFFVESAENEIRGKIVQTAAAFEKLGAEVTEVKMNHMEDLRTAHRIVLVYEAYQVYKSRLDEMEEGEVKERLESGRNINQQEYRQAKEMQAKGKLIFQEALKQVDTLLTPVTPITQKDLFAREITCDNKKVHIFSVLNKLTGITDLTGSPSLSVPCGMTRTGLPIGFQLIGRDNDEETLYRVGYAFEQTI</sequence>
<protein>
    <submittedName>
        <fullName evidence="3">Amidase</fullName>
    </submittedName>
</protein>
<dbReference type="PROSITE" id="PS00571">
    <property type="entry name" value="AMIDASES"/>
    <property type="match status" value="1"/>
</dbReference>
<dbReference type="GO" id="GO:0003824">
    <property type="term" value="F:catalytic activity"/>
    <property type="evidence" value="ECO:0007669"/>
    <property type="project" value="InterPro"/>
</dbReference>
<keyword evidence="4" id="KW-1185">Reference proteome</keyword>
<dbReference type="PANTHER" id="PTHR11895:SF7">
    <property type="entry name" value="GLUTAMYL-TRNA(GLN) AMIDOTRANSFERASE SUBUNIT A, MITOCHONDRIAL"/>
    <property type="match status" value="1"/>
</dbReference>
<name>A0A429XV48_9BACI</name>
<feature type="domain" description="Amidase" evidence="2">
    <location>
        <begin position="35"/>
        <end position="449"/>
    </location>
</feature>
<dbReference type="InterPro" id="IPR000120">
    <property type="entry name" value="Amidase"/>
</dbReference>
<comment type="caution">
    <text evidence="3">The sequence shown here is derived from an EMBL/GenBank/DDBJ whole genome shotgun (WGS) entry which is preliminary data.</text>
</comment>
<evidence type="ECO:0000313" key="3">
    <source>
        <dbReference type="EMBL" id="RST72059.1"/>
    </source>
</evidence>
<dbReference type="InterPro" id="IPR020556">
    <property type="entry name" value="Amidase_CS"/>
</dbReference>
<evidence type="ECO:0000259" key="2">
    <source>
        <dbReference type="Pfam" id="PF01425"/>
    </source>
</evidence>